<dbReference type="Pfam" id="PF00132">
    <property type="entry name" value="Hexapep"/>
    <property type="match status" value="1"/>
</dbReference>
<name>A0ABW3YVW3_MYCRA</name>
<dbReference type="EC" id="2.3.1.-" evidence="5"/>
<dbReference type="InterPro" id="IPR001451">
    <property type="entry name" value="Hexapep"/>
</dbReference>
<evidence type="ECO:0000313" key="5">
    <source>
        <dbReference type="EMBL" id="MFD1328067.1"/>
    </source>
</evidence>
<keyword evidence="2 5" id="KW-0808">Transferase</keyword>
<keyword evidence="4 5" id="KW-0012">Acyltransferase</keyword>
<dbReference type="CDD" id="cd03349">
    <property type="entry name" value="LbH_XAT"/>
    <property type="match status" value="1"/>
</dbReference>
<accession>A0ABW3YVW3</accession>
<dbReference type="EMBL" id="JBHTNF010000004">
    <property type="protein sequence ID" value="MFD1328067.1"/>
    <property type="molecule type" value="Genomic_DNA"/>
</dbReference>
<dbReference type="Proteomes" id="UP001597173">
    <property type="component" value="Unassembled WGS sequence"/>
</dbReference>
<dbReference type="GO" id="GO:0016746">
    <property type="term" value="F:acyltransferase activity"/>
    <property type="evidence" value="ECO:0007669"/>
    <property type="project" value="UniProtKB-KW"/>
</dbReference>
<gene>
    <name evidence="5" type="ORF">ACFQ33_09190</name>
</gene>
<sequence length="211" mass="23002">MPLLNPILAHPITTPDGTVIRNTVYLRNVIDHPRIEVGDYSYASDFTCPDDWAATLAPYLFDFSQEKLVIGRFVQIAHGVRFITSSANHPMDGFTTYPFRVFDLAETGGYADLPFKDTVIGHDVWLGHGALVMPGVTIGPGAIVAAGAVVTRDVEPYTIVGGNPAAPVRKRFGDDVISALLEIAWWDWDAARIERNIAALERADLAALRAA</sequence>
<dbReference type="PROSITE" id="PS00101">
    <property type="entry name" value="HEXAPEP_TRANSFERASES"/>
    <property type="match status" value="1"/>
</dbReference>
<evidence type="ECO:0000313" key="6">
    <source>
        <dbReference type="Proteomes" id="UP001597173"/>
    </source>
</evidence>
<evidence type="ECO:0000256" key="2">
    <source>
        <dbReference type="ARBA" id="ARBA00022679"/>
    </source>
</evidence>
<comment type="similarity">
    <text evidence="1">Belongs to the transferase hexapeptide repeat family.</text>
</comment>
<dbReference type="RefSeq" id="WP_374837582.1">
    <property type="nucleotide sequence ID" value="NZ_JBHEEW010000005.1"/>
</dbReference>
<dbReference type="Gene3D" id="2.160.10.10">
    <property type="entry name" value="Hexapeptide repeat proteins"/>
    <property type="match status" value="1"/>
</dbReference>
<protein>
    <submittedName>
        <fullName evidence="5">CatB-related O-acetyltransferase</fullName>
        <ecNumber evidence="5">2.3.1.-</ecNumber>
    </submittedName>
</protein>
<dbReference type="SUPFAM" id="SSF51161">
    <property type="entry name" value="Trimeric LpxA-like enzymes"/>
    <property type="match status" value="1"/>
</dbReference>
<dbReference type="InterPro" id="IPR011004">
    <property type="entry name" value="Trimer_LpxA-like_sf"/>
</dbReference>
<dbReference type="PANTHER" id="PTHR43300:SF11">
    <property type="entry name" value="ACETYLTRANSFERASE RV3034C-RELATED"/>
    <property type="match status" value="1"/>
</dbReference>
<organism evidence="5 6">
    <name type="scientific">Mycoplana ramosa</name>
    <name type="common">Mycoplana bullata</name>
    <dbReference type="NCBI Taxonomy" id="40837"/>
    <lineage>
        <taxon>Bacteria</taxon>
        <taxon>Pseudomonadati</taxon>
        <taxon>Pseudomonadota</taxon>
        <taxon>Alphaproteobacteria</taxon>
        <taxon>Hyphomicrobiales</taxon>
        <taxon>Rhizobiaceae</taxon>
        <taxon>Mycoplana</taxon>
    </lineage>
</organism>
<dbReference type="InterPro" id="IPR050179">
    <property type="entry name" value="Trans_hexapeptide_repeat"/>
</dbReference>
<keyword evidence="3" id="KW-0677">Repeat</keyword>
<comment type="caution">
    <text evidence="5">The sequence shown here is derived from an EMBL/GenBank/DDBJ whole genome shotgun (WGS) entry which is preliminary data.</text>
</comment>
<evidence type="ECO:0000256" key="3">
    <source>
        <dbReference type="ARBA" id="ARBA00022737"/>
    </source>
</evidence>
<dbReference type="PANTHER" id="PTHR43300">
    <property type="entry name" value="ACETYLTRANSFERASE"/>
    <property type="match status" value="1"/>
</dbReference>
<dbReference type="InterPro" id="IPR018357">
    <property type="entry name" value="Hexapep_transf_CS"/>
</dbReference>
<evidence type="ECO:0000256" key="1">
    <source>
        <dbReference type="ARBA" id="ARBA00007274"/>
    </source>
</evidence>
<reference evidence="6" key="1">
    <citation type="journal article" date="2019" name="Int. J. Syst. Evol. Microbiol.">
        <title>The Global Catalogue of Microorganisms (GCM) 10K type strain sequencing project: providing services to taxonomists for standard genome sequencing and annotation.</title>
        <authorList>
            <consortium name="The Broad Institute Genomics Platform"/>
            <consortium name="The Broad Institute Genome Sequencing Center for Infectious Disease"/>
            <person name="Wu L."/>
            <person name="Ma J."/>
        </authorList>
    </citation>
    <scope>NUCLEOTIDE SEQUENCE [LARGE SCALE GENOMIC DNA]</scope>
    <source>
        <strain evidence="6">CCUG 55609</strain>
    </source>
</reference>
<proteinExistence type="inferred from homology"/>
<evidence type="ECO:0000256" key="4">
    <source>
        <dbReference type="ARBA" id="ARBA00023315"/>
    </source>
</evidence>
<keyword evidence="6" id="KW-1185">Reference proteome</keyword>